<dbReference type="CDD" id="cd08432">
    <property type="entry name" value="PBP2_GcdR_TrpI_HvrB_AmpR_like"/>
    <property type="match status" value="1"/>
</dbReference>
<comment type="similarity">
    <text evidence="1">Belongs to the LysR transcriptional regulatory family.</text>
</comment>
<evidence type="ECO:0000313" key="6">
    <source>
        <dbReference type="EMBL" id="MBH9576911.1"/>
    </source>
</evidence>
<reference evidence="6" key="1">
    <citation type="submission" date="2020-12" db="EMBL/GenBank/DDBJ databases">
        <title>The genome sequence of Inhella sp. 1Y17.</title>
        <authorList>
            <person name="Liu Y."/>
        </authorList>
    </citation>
    <scope>NUCLEOTIDE SEQUENCE</scope>
    <source>
        <strain evidence="6">1Y17</strain>
    </source>
</reference>
<dbReference type="GO" id="GO:0043565">
    <property type="term" value="F:sequence-specific DNA binding"/>
    <property type="evidence" value="ECO:0007669"/>
    <property type="project" value="TreeGrafter"/>
</dbReference>
<dbReference type="Pfam" id="PF03466">
    <property type="entry name" value="LysR_substrate"/>
    <property type="match status" value="1"/>
</dbReference>
<evidence type="ECO:0000259" key="5">
    <source>
        <dbReference type="PROSITE" id="PS50931"/>
    </source>
</evidence>
<keyword evidence="7" id="KW-1185">Reference proteome</keyword>
<accession>A0A931J234</accession>
<keyword evidence="2" id="KW-0805">Transcription regulation</keyword>
<dbReference type="PANTHER" id="PTHR30537">
    <property type="entry name" value="HTH-TYPE TRANSCRIPTIONAL REGULATOR"/>
    <property type="match status" value="1"/>
</dbReference>
<evidence type="ECO:0000256" key="3">
    <source>
        <dbReference type="ARBA" id="ARBA00023125"/>
    </source>
</evidence>
<evidence type="ECO:0000256" key="1">
    <source>
        <dbReference type="ARBA" id="ARBA00009437"/>
    </source>
</evidence>
<dbReference type="InterPro" id="IPR000847">
    <property type="entry name" value="LysR_HTH_N"/>
</dbReference>
<dbReference type="PRINTS" id="PR00039">
    <property type="entry name" value="HTHLYSR"/>
</dbReference>
<feature type="domain" description="HTH lysR-type" evidence="5">
    <location>
        <begin position="2"/>
        <end position="59"/>
    </location>
</feature>
<dbReference type="Pfam" id="PF00126">
    <property type="entry name" value="HTH_1"/>
    <property type="match status" value="1"/>
</dbReference>
<evidence type="ECO:0000256" key="2">
    <source>
        <dbReference type="ARBA" id="ARBA00023015"/>
    </source>
</evidence>
<dbReference type="Gene3D" id="1.10.10.10">
    <property type="entry name" value="Winged helix-like DNA-binding domain superfamily/Winged helix DNA-binding domain"/>
    <property type="match status" value="1"/>
</dbReference>
<protein>
    <submittedName>
        <fullName evidence="6">LysR family transcriptional regulator</fullName>
    </submittedName>
</protein>
<dbReference type="EMBL" id="JAEDAK010000004">
    <property type="protein sequence ID" value="MBH9576911.1"/>
    <property type="molecule type" value="Genomic_DNA"/>
</dbReference>
<dbReference type="AlphaFoldDB" id="A0A931J234"/>
<proteinExistence type="inferred from homology"/>
<dbReference type="Proteomes" id="UP000613266">
    <property type="component" value="Unassembled WGS sequence"/>
</dbReference>
<dbReference type="RefSeq" id="WP_198110517.1">
    <property type="nucleotide sequence ID" value="NZ_JAEDAK010000004.1"/>
</dbReference>
<dbReference type="GO" id="GO:0006351">
    <property type="term" value="P:DNA-templated transcription"/>
    <property type="evidence" value="ECO:0007669"/>
    <property type="project" value="TreeGrafter"/>
</dbReference>
<dbReference type="GO" id="GO:0003700">
    <property type="term" value="F:DNA-binding transcription factor activity"/>
    <property type="evidence" value="ECO:0007669"/>
    <property type="project" value="InterPro"/>
</dbReference>
<dbReference type="PANTHER" id="PTHR30537:SF79">
    <property type="entry name" value="TRANSCRIPTIONAL REGULATOR-RELATED"/>
    <property type="match status" value="1"/>
</dbReference>
<evidence type="ECO:0000313" key="7">
    <source>
        <dbReference type="Proteomes" id="UP000613266"/>
    </source>
</evidence>
<organism evidence="6 7">
    <name type="scientific">Inhella proteolytica</name>
    <dbReference type="NCBI Taxonomy" id="2795029"/>
    <lineage>
        <taxon>Bacteria</taxon>
        <taxon>Pseudomonadati</taxon>
        <taxon>Pseudomonadota</taxon>
        <taxon>Betaproteobacteria</taxon>
        <taxon>Burkholderiales</taxon>
        <taxon>Sphaerotilaceae</taxon>
        <taxon>Inhella</taxon>
    </lineage>
</organism>
<sequence length="299" mass="32562">MLPLQTLRAFRQAAQTQNLRAAAEQLNLTHGAVSQQIRLLEDRLGLPLFDRVGRGLRLNAAGTALLSRVQQALALLEAGEREARALGQAPQRVLRLSMLPSVAQCWLLPRLSRWQRAHPGWRLAIDARQTVAEVLGPGVDVAIRYGQQPWEGAVAQSLGFECLVPVASPSLAAALRGLAPADLLRFPMLEGTASWALWMQPAGVLEPLPEPVASFNDAGLLLQAAESGLGIALARGLLVLDRLRDGRLLPLHTLQVPSPRQYWLVASAPTWQRPEVQALHAWLLVQLAESERELAGLLT</sequence>
<dbReference type="InterPro" id="IPR058163">
    <property type="entry name" value="LysR-type_TF_proteobact-type"/>
</dbReference>
<evidence type="ECO:0000256" key="4">
    <source>
        <dbReference type="ARBA" id="ARBA00023163"/>
    </source>
</evidence>
<keyword evidence="4" id="KW-0804">Transcription</keyword>
<dbReference type="Gene3D" id="3.40.190.10">
    <property type="entry name" value="Periplasmic binding protein-like II"/>
    <property type="match status" value="2"/>
</dbReference>
<dbReference type="SUPFAM" id="SSF46785">
    <property type="entry name" value="Winged helix' DNA-binding domain"/>
    <property type="match status" value="1"/>
</dbReference>
<dbReference type="InterPro" id="IPR036388">
    <property type="entry name" value="WH-like_DNA-bd_sf"/>
</dbReference>
<dbReference type="InterPro" id="IPR005119">
    <property type="entry name" value="LysR_subst-bd"/>
</dbReference>
<comment type="caution">
    <text evidence="6">The sequence shown here is derived from an EMBL/GenBank/DDBJ whole genome shotgun (WGS) entry which is preliminary data.</text>
</comment>
<keyword evidence="3" id="KW-0238">DNA-binding</keyword>
<gene>
    <name evidence="6" type="ORF">I7X39_08335</name>
</gene>
<dbReference type="SUPFAM" id="SSF53850">
    <property type="entry name" value="Periplasmic binding protein-like II"/>
    <property type="match status" value="1"/>
</dbReference>
<name>A0A931J234_9BURK</name>
<dbReference type="PROSITE" id="PS50931">
    <property type="entry name" value="HTH_LYSR"/>
    <property type="match status" value="1"/>
</dbReference>
<dbReference type="InterPro" id="IPR036390">
    <property type="entry name" value="WH_DNA-bd_sf"/>
</dbReference>